<keyword evidence="2" id="KW-1003">Cell membrane</keyword>
<feature type="transmembrane region" description="Helical" evidence="6">
    <location>
        <begin position="21"/>
        <end position="42"/>
    </location>
</feature>
<feature type="transmembrane region" description="Helical" evidence="6">
    <location>
        <begin position="86"/>
        <end position="113"/>
    </location>
</feature>
<feature type="transmembrane region" description="Helical" evidence="6">
    <location>
        <begin position="224"/>
        <end position="246"/>
    </location>
</feature>
<feature type="transmembrane region" description="Helical" evidence="6">
    <location>
        <begin position="258"/>
        <end position="281"/>
    </location>
</feature>
<keyword evidence="8" id="KW-1185">Reference proteome</keyword>
<dbReference type="RefSeq" id="WP_275034888.1">
    <property type="nucleotide sequence ID" value="NZ_CP118615.1"/>
</dbReference>
<evidence type="ECO:0000256" key="4">
    <source>
        <dbReference type="ARBA" id="ARBA00022989"/>
    </source>
</evidence>
<keyword evidence="4 6" id="KW-1133">Transmembrane helix</keyword>
<name>A0ABY8A178_9ACTN</name>
<reference evidence="7 8" key="1">
    <citation type="submission" date="2023-02" db="EMBL/GenBank/DDBJ databases">
        <authorList>
            <person name="Mo P."/>
        </authorList>
    </citation>
    <scope>NUCLEOTIDE SEQUENCE [LARGE SCALE GENOMIC DNA]</scope>
    <source>
        <strain evidence="7 8">HUAS 3</strain>
    </source>
</reference>
<dbReference type="Proteomes" id="UP001219605">
    <property type="component" value="Chromosome"/>
</dbReference>
<accession>A0ABY8A178</accession>
<feature type="transmembrane region" description="Helical" evidence="6">
    <location>
        <begin position="340"/>
        <end position="361"/>
    </location>
</feature>
<evidence type="ECO:0000256" key="2">
    <source>
        <dbReference type="ARBA" id="ARBA00022475"/>
    </source>
</evidence>
<organism evidence="7 8">
    <name type="scientific">Micromonospora cathayae</name>
    <dbReference type="NCBI Taxonomy" id="3028804"/>
    <lineage>
        <taxon>Bacteria</taxon>
        <taxon>Bacillati</taxon>
        <taxon>Actinomycetota</taxon>
        <taxon>Actinomycetes</taxon>
        <taxon>Micromonosporales</taxon>
        <taxon>Micromonosporaceae</taxon>
        <taxon>Micromonospora</taxon>
    </lineage>
</organism>
<proteinExistence type="predicted"/>
<evidence type="ECO:0000256" key="5">
    <source>
        <dbReference type="ARBA" id="ARBA00023136"/>
    </source>
</evidence>
<keyword evidence="5 6" id="KW-0472">Membrane</keyword>
<dbReference type="PANTHER" id="PTHR30250:SF28">
    <property type="entry name" value="POLYSACCHARIDE BIOSYNTHESIS PROTEIN"/>
    <property type="match status" value="1"/>
</dbReference>
<sequence>MVTVRRILPARLGAATFYRHVSHLALGTAVSQVVLVVASVLLARLYSPREFGEFAVILAVSTVVATAATLRLELAVPLAEDDREALAVATAAVWTVLAVAAALTAALVAFALWSPAGVDSLGAGSAAWLIPVTVAAAGTAAVGRMVRSRAGTFGVVSRSSVSSALVQSVGQVGAGLLGWGTPGLAGGYVAGRLWSAVVLLRGTGVRRTDGPLAWIRTVRRWRRFCVLSTVPAVLNTLGVAAIAPVVALCYGMTVSGLFLFATRILTLPVALVGQGVSAVLFPRMAELERTGGDLRGAVGRTVTGLTMLSVPTFGLVLLLGPELFGLAFGARWRDAGLTAALLAPWLTVSFVSSPISTLMTVKNQLHRLVVLSFVETGLRVGALSSGLLGGGPWLGIAAYSLAGTVICLYSVRWCLRLVGSGLRDWLRPRRRYVLTTAVAYPVLLALKGNLPVAAYLVLVALLTVGMAGWAAHWLYRNAPGRGRSVGREPGAGRAEMSVAR</sequence>
<gene>
    <name evidence="7" type="ORF">PVK37_16390</name>
</gene>
<protein>
    <submittedName>
        <fullName evidence="7">Oligosaccharide flippase family protein</fullName>
    </submittedName>
</protein>
<evidence type="ECO:0000313" key="8">
    <source>
        <dbReference type="Proteomes" id="UP001219605"/>
    </source>
</evidence>
<feature type="transmembrane region" description="Helical" evidence="6">
    <location>
        <begin position="125"/>
        <end position="143"/>
    </location>
</feature>
<feature type="transmembrane region" description="Helical" evidence="6">
    <location>
        <begin position="454"/>
        <end position="475"/>
    </location>
</feature>
<evidence type="ECO:0000256" key="1">
    <source>
        <dbReference type="ARBA" id="ARBA00004651"/>
    </source>
</evidence>
<evidence type="ECO:0000256" key="6">
    <source>
        <dbReference type="SAM" id="Phobius"/>
    </source>
</evidence>
<dbReference type="Pfam" id="PF13440">
    <property type="entry name" value="Polysacc_synt_3"/>
    <property type="match status" value="1"/>
</dbReference>
<feature type="transmembrane region" description="Helical" evidence="6">
    <location>
        <begin position="432"/>
        <end position="448"/>
    </location>
</feature>
<dbReference type="PANTHER" id="PTHR30250">
    <property type="entry name" value="PST FAMILY PREDICTED COLANIC ACID TRANSPORTER"/>
    <property type="match status" value="1"/>
</dbReference>
<dbReference type="InterPro" id="IPR050833">
    <property type="entry name" value="Poly_Biosynth_Transport"/>
</dbReference>
<evidence type="ECO:0000256" key="3">
    <source>
        <dbReference type="ARBA" id="ARBA00022692"/>
    </source>
</evidence>
<feature type="transmembrane region" description="Helical" evidence="6">
    <location>
        <begin position="393"/>
        <end position="411"/>
    </location>
</feature>
<evidence type="ECO:0000313" key="7">
    <source>
        <dbReference type="EMBL" id="WDZ87869.1"/>
    </source>
</evidence>
<feature type="transmembrane region" description="Helical" evidence="6">
    <location>
        <begin position="368"/>
        <end position="387"/>
    </location>
</feature>
<feature type="transmembrane region" description="Helical" evidence="6">
    <location>
        <begin position="302"/>
        <end position="320"/>
    </location>
</feature>
<dbReference type="EMBL" id="CP118615">
    <property type="protein sequence ID" value="WDZ87869.1"/>
    <property type="molecule type" value="Genomic_DNA"/>
</dbReference>
<keyword evidence="3 6" id="KW-0812">Transmembrane</keyword>
<comment type="subcellular location">
    <subcellularLocation>
        <location evidence="1">Cell membrane</location>
        <topology evidence="1">Multi-pass membrane protein</topology>
    </subcellularLocation>
</comment>
<feature type="transmembrane region" description="Helical" evidence="6">
    <location>
        <begin position="54"/>
        <end position="74"/>
    </location>
</feature>